<organism evidence="1 2">
    <name type="scientific">Vreelandella hamiltonii</name>
    <dbReference type="NCBI Taxonomy" id="502829"/>
    <lineage>
        <taxon>Bacteria</taxon>
        <taxon>Pseudomonadati</taxon>
        <taxon>Pseudomonadota</taxon>
        <taxon>Gammaproteobacteria</taxon>
        <taxon>Oceanospirillales</taxon>
        <taxon>Halomonadaceae</taxon>
        <taxon>Vreelandella</taxon>
    </lineage>
</organism>
<evidence type="ECO:0000313" key="1">
    <source>
        <dbReference type="EMBL" id="GGW26970.1"/>
    </source>
</evidence>
<accession>A0A8H9LZV9</accession>
<dbReference type="AlphaFoldDB" id="A0A8H9LZV9"/>
<name>A0A8H9LZV9_9GAMM</name>
<protein>
    <submittedName>
        <fullName evidence="1">Uncharacterized protein</fullName>
    </submittedName>
</protein>
<dbReference type="EMBL" id="BMXN01000009">
    <property type="protein sequence ID" value="GGW26970.1"/>
    <property type="molecule type" value="Genomic_DNA"/>
</dbReference>
<keyword evidence="2" id="KW-1185">Reference proteome</keyword>
<gene>
    <name evidence="1" type="ORF">GCM10007157_19030</name>
</gene>
<comment type="caution">
    <text evidence="1">The sequence shown here is derived from an EMBL/GenBank/DDBJ whole genome shotgun (WGS) entry which is preliminary data.</text>
</comment>
<sequence>MGKFTGNIQLAAGHDDDALHLIALGKLRHEVLANGASGTKNDGGGGHD</sequence>
<evidence type="ECO:0000313" key="2">
    <source>
        <dbReference type="Proteomes" id="UP000623776"/>
    </source>
</evidence>
<reference evidence="2" key="1">
    <citation type="journal article" date="2019" name="Int. J. Syst. Evol. Microbiol.">
        <title>The Global Catalogue of Microorganisms (GCM) 10K type strain sequencing project: providing services to taxonomists for standard genome sequencing and annotation.</title>
        <authorList>
            <consortium name="The Broad Institute Genomics Platform"/>
            <consortium name="The Broad Institute Genome Sequencing Center for Infectious Disease"/>
            <person name="Wu L."/>
            <person name="Ma J."/>
        </authorList>
    </citation>
    <scope>NUCLEOTIDE SEQUENCE [LARGE SCALE GENOMIC DNA]</scope>
    <source>
        <strain evidence="2">KCTC 22154</strain>
    </source>
</reference>
<dbReference type="Proteomes" id="UP000623776">
    <property type="component" value="Unassembled WGS sequence"/>
</dbReference>
<proteinExistence type="predicted"/>